<dbReference type="EMBL" id="CP014544">
    <property type="protein sequence ID" value="AMO68900.1"/>
    <property type="molecule type" value="Genomic_DNA"/>
</dbReference>
<dbReference type="NCBIfam" id="TIGR00205">
    <property type="entry name" value="fliE"/>
    <property type="match status" value="1"/>
</dbReference>
<evidence type="ECO:0000256" key="5">
    <source>
        <dbReference type="HAMAP-Rule" id="MF_00724"/>
    </source>
</evidence>
<dbReference type="InterPro" id="IPR001624">
    <property type="entry name" value="FliE"/>
</dbReference>
<dbReference type="AlphaFoldDB" id="A0A127M6P8"/>
<accession>A0A127M6P8</accession>
<dbReference type="KEGG" id="zal:AZF00_11585"/>
<dbReference type="STRING" id="1470434.AZF00_11585"/>
<evidence type="ECO:0000256" key="1">
    <source>
        <dbReference type="ARBA" id="ARBA00004117"/>
    </source>
</evidence>
<keyword evidence="6" id="KW-0966">Cell projection</keyword>
<keyword evidence="6" id="KW-0282">Flagellum</keyword>
<evidence type="ECO:0000313" key="7">
    <source>
        <dbReference type="Proteomes" id="UP000074119"/>
    </source>
</evidence>
<gene>
    <name evidence="5" type="primary">fliE</name>
    <name evidence="6" type="ORF">AZF00_11585</name>
</gene>
<proteinExistence type="inferred from homology"/>
<name>A0A127M6P8_9GAMM</name>
<evidence type="ECO:0000256" key="2">
    <source>
        <dbReference type="ARBA" id="ARBA00009272"/>
    </source>
</evidence>
<organism evidence="6 7">
    <name type="scientific">Zhongshania aliphaticivorans</name>
    <dbReference type="NCBI Taxonomy" id="1470434"/>
    <lineage>
        <taxon>Bacteria</taxon>
        <taxon>Pseudomonadati</taxon>
        <taxon>Pseudomonadota</taxon>
        <taxon>Gammaproteobacteria</taxon>
        <taxon>Cellvibrionales</taxon>
        <taxon>Spongiibacteraceae</taxon>
        <taxon>Zhongshania</taxon>
    </lineage>
</organism>
<keyword evidence="6" id="KW-0969">Cilium</keyword>
<evidence type="ECO:0000256" key="3">
    <source>
        <dbReference type="ARBA" id="ARBA00018024"/>
    </source>
</evidence>
<dbReference type="GO" id="GO:0005198">
    <property type="term" value="F:structural molecule activity"/>
    <property type="evidence" value="ECO:0007669"/>
    <property type="project" value="UniProtKB-UniRule"/>
</dbReference>
<dbReference type="GO" id="GO:0003774">
    <property type="term" value="F:cytoskeletal motor activity"/>
    <property type="evidence" value="ECO:0007669"/>
    <property type="project" value="InterPro"/>
</dbReference>
<protein>
    <recommendedName>
        <fullName evidence="3 5">Flagellar hook-basal body complex protein FliE</fullName>
    </recommendedName>
</protein>
<dbReference type="RefSeq" id="WP_008249201.1">
    <property type="nucleotide sequence ID" value="NZ_CP014544.1"/>
</dbReference>
<evidence type="ECO:0000313" key="6">
    <source>
        <dbReference type="EMBL" id="AMO68900.1"/>
    </source>
</evidence>
<reference evidence="6 7" key="1">
    <citation type="submission" date="2015-12" db="EMBL/GenBank/DDBJ databases">
        <authorList>
            <person name="Shamseldin A."/>
            <person name="Moawad H."/>
            <person name="Abd El-Rahim W.M."/>
            <person name="Sadowsky M.J."/>
        </authorList>
    </citation>
    <scope>NUCLEOTIDE SEQUENCE [LARGE SCALE GENOMIC DNA]</scope>
    <source>
        <strain evidence="6 7">SM2</strain>
    </source>
</reference>
<comment type="similarity">
    <text evidence="2 5">Belongs to the FliE family.</text>
</comment>
<dbReference type="PANTHER" id="PTHR34653:SF1">
    <property type="entry name" value="FLAGELLAR HOOK-BASAL BODY COMPLEX PROTEIN FLIE"/>
    <property type="match status" value="1"/>
</dbReference>
<dbReference type="GO" id="GO:0071973">
    <property type="term" value="P:bacterial-type flagellum-dependent cell motility"/>
    <property type="evidence" value="ECO:0007669"/>
    <property type="project" value="InterPro"/>
</dbReference>
<dbReference type="GO" id="GO:0009425">
    <property type="term" value="C:bacterial-type flagellum basal body"/>
    <property type="evidence" value="ECO:0007669"/>
    <property type="project" value="UniProtKB-SubCell"/>
</dbReference>
<dbReference type="Pfam" id="PF02049">
    <property type="entry name" value="FliE"/>
    <property type="match status" value="1"/>
</dbReference>
<dbReference type="Proteomes" id="UP000074119">
    <property type="component" value="Chromosome"/>
</dbReference>
<dbReference type="HAMAP" id="MF_00724">
    <property type="entry name" value="FliE"/>
    <property type="match status" value="1"/>
</dbReference>
<dbReference type="PRINTS" id="PR01006">
    <property type="entry name" value="FLGHOOKFLIE"/>
</dbReference>
<evidence type="ECO:0000256" key="4">
    <source>
        <dbReference type="ARBA" id="ARBA00023143"/>
    </source>
</evidence>
<comment type="subcellular location">
    <subcellularLocation>
        <location evidence="1 5">Bacterial flagellum basal body</location>
    </subcellularLocation>
</comment>
<dbReference type="PANTHER" id="PTHR34653">
    <property type="match status" value="1"/>
</dbReference>
<sequence>MSDMKVDQILTQIRALREQTGVAKSGMVEADSFAVNAPSNVNFGAMLKESINAVNSTQKASGALAAAFEAGAKDVSLTEVMVNMQKSEVAFKAVVEVRNKFVDAYQEVMRMSM</sequence>
<keyword evidence="4 5" id="KW-0975">Bacterial flagellum</keyword>